<feature type="region of interest" description="Disordered" evidence="1">
    <location>
        <begin position="610"/>
        <end position="679"/>
    </location>
</feature>
<sequence>MSDDEDIESLRIAALQSLIKKSVPDTPKSSSIQQTLVSVNRDFTLAPYLPPPAISNVPMDVLVNTCLPPPFFPPPSQPLYGVTPIYSHPPPSLPPWEGAGQNINSRVSPLPPAHVERRLPLNFRGQRGNRGRHIRNRRGDRLEHRRGRDGHTRGAWKEGINTVNRKPKGGTAVQENSVITVIKTVECSELNCTNFLRGDSGDTDKPQETIGVQNNVAACTRVLTVTKEKRESNFKVKAKDKFERFRDSDASDSSEEESTFGSESDIEPEKVTYDEEPQTSKKKEEFDQQIPQDLDNVSSNDEFLEEIVEEEEAEVQTTINNESHQDNGIADGNVIETVVSNRVTGSDLNSDLLETRCGYETKSIGSVLPIGSEYDLQQPIIDSSTGRSPVNKIRNRLGRRNFPAGSQDVSSPYRRSPFDRSPIRRRNRTPSLSPSPPADHRQSLIADDSTRSPRPVRVIRSSRSRSPRRQIRRISPVRYPSPGSRRRSPYSGSPSRLTSIKPRRSIGPEYSPSRKLPSRQSTSPLRNVHRSRSRSPLRRIELTSRRSSPDRDVASLRSSGVDVAKDIGATRVEERAEEERQARFEARRRKFNLGEVVVPIKRKIVLKSLTSSQKKKETTTDSNASEEEHEVKKKSKKKKDKKKKKKKEKKIRKKKKRKSTTESESEVDEENDSLKLKDKKLKKALSAIESLAGFKIEIKPKVDVKSNEEVSSSVDLRQRLQKRKIRSSQKGRYNYNDSESERSPDIATSRQGSTRSLDSVGRNVASKYEGKKNIR</sequence>
<evidence type="ECO:0000313" key="2">
    <source>
        <dbReference type="EMBL" id="KAK2714183.1"/>
    </source>
</evidence>
<dbReference type="EMBL" id="JAVRJZ010000013">
    <property type="protein sequence ID" value="KAK2714184.1"/>
    <property type="molecule type" value="Genomic_DNA"/>
</dbReference>
<feature type="compositionally biased region" description="Polar residues" evidence="1">
    <location>
        <begin position="289"/>
        <end position="299"/>
    </location>
</feature>
<protein>
    <submittedName>
        <fullName evidence="2">Uncharacterized protein</fullName>
    </submittedName>
</protein>
<keyword evidence="3" id="KW-1185">Reference proteome</keyword>
<feature type="region of interest" description="Disordered" evidence="1">
    <location>
        <begin position="379"/>
        <end position="559"/>
    </location>
</feature>
<feature type="compositionally biased region" description="Polar residues" evidence="1">
    <location>
        <begin position="746"/>
        <end position="757"/>
    </location>
</feature>
<feature type="compositionally biased region" description="Low complexity" evidence="1">
    <location>
        <begin position="473"/>
        <end position="496"/>
    </location>
</feature>
<dbReference type="Proteomes" id="UP001187531">
    <property type="component" value="Unassembled WGS sequence"/>
</dbReference>
<dbReference type="EMBL" id="JAVRJZ010000013">
    <property type="protein sequence ID" value="KAK2714183.1"/>
    <property type="molecule type" value="Genomic_DNA"/>
</dbReference>
<feature type="compositionally biased region" description="Basic residues" evidence="1">
    <location>
        <begin position="460"/>
        <end position="472"/>
    </location>
</feature>
<evidence type="ECO:0000256" key="1">
    <source>
        <dbReference type="SAM" id="MobiDB-lite"/>
    </source>
</evidence>
<feature type="compositionally biased region" description="Basic and acidic residues" evidence="1">
    <location>
        <begin position="538"/>
        <end position="554"/>
    </location>
</feature>
<dbReference type="AlphaFoldDB" id="A0AA88HRZ6"/>
<feature type="compositionally biased region" description="Basic residues" evidence="1">
    <location>
        <begin position="527"/>
        <end position="537"/>
    </location>
</feature>
<feature type="compositionally biased region" description="Basic and acidic residues" evidence="1">
    <location>
        <begin position="267"/>
        <end position="286"/>
    </location>
</feature>
<feature type="compositionally biased region" description="Basic residues" evidence="1">
    <location>
        <begin position="719"/>
        <end position="729"/>
    </location>
</feature>
<name>A0AA88HRZ6_ARTSF</name>
<feature type="compositionally biased region" description="Basic residues" evidence="1">
    <location>
        <begin position="632"/>
        <end position="658"/>
    </location>
</feature>
<accession>A0AA88HRZ6</accession>
<feature type="region of interest" description="Disordered" evidence="1">
    <location>
        <begin position="702"/>
        <end position="775"/>
    </location>
</feature>
<comment type="caution">
    <text evidence="2">The sequence shown here is derived from an EMBL/GenBank/DDBJ whole genome shotgun (WGS) entry which is preliminary data.</text>
</comment>
<reference evidence="2" key="1">
    <citation type="submission" date="2023-07" db="EMBL/GenBank/DDBJ databases">
        <title>Chromosome-level genome assembly of Artemia franciscana.</title>
        <authorList>
            <person name="Jo E."/>
        </authorList>
    </citation>
    <scope>NUCLEOTIDE SEQUENCE</scope>
    <source>
        <tissue evidence="2">Whole body</tissue>
    </source>
</reference>
<evidence type="ECO:0000313" key="3">
    <source>
        <dbReference type="Proteomes" id="UP001187531"/>
    </source>
</evidence>
<proteinExistence type="predicted"/>
<gene>
    <name evidence="2" type="ORF">QYM36_008672</name>
</gene>
<organism evidence="2 3">
    <name type="scientific">Artemia franciscana</name>
    <name type="common">Brine shrimp</name>
    <name type="synonym">Artemia sanfranciscana</name>
    <dbReference type="NCBI Taxonomy" id="6661"/>
    <lineage>
        <taxon>Eukaryota</taxon>
        <taxon>Metazoa</taxon>
        <taxon>Ecdysozoa</taxon>
        <taxon>Arthropoda</taxon>
        <taxon>Crustacea</taxon>
        <taxon>Branchiopoda</taxon>
        <taxon>Anostraca</taxon>
        <taxon>Artemiidae</taxon>
        <taxon>Artemia</taxon>
    </lineage>
</organism>
<feature type="region of interest" description="Disordered" evidence="1">
    <location>
        <begin position="244"/>
        <end position="299"/>
    </location>
</feature>